<comment type="catalytic activity">
    <reaction evidence="5 7">
        <text>AMP + ATP = 2 ADP</text>
        <dbReference type="Rhea" id="RHEA:12973"/>
        <dbReference type="ChEBI" id="CHEBI:30616"/>
        <dbReference type="ChEBI" id="CHEBI:456215"/>
        <dbReference type="ChEBI" id="CHEBI:456216"/>
        <dbReference type="EC" id="2.7.4.3"/>
    </reaction>
</comment>
<protein>
    <recommendedName>
        <fullName evidence="5 7">Adenylate kinase</fullName>
        <shortName evidence="5">AK</shortName>
        <ecNumber evidence="5 7">2.7.4.3</ecNumber>
    </recommendedName>
    <alternativeName>
        <fullName evidence="5">ATP-AMP transphosphorylase</fullName>
    </alternativeName>
    <alternativeName>
        <fullName evidence="5">ATP:AMP phosphotransferase</fullName>
    </alternativeName>
    <alternativeName>
        <fullName evidence="5">Adenylate monophosphate kinase</fullName>
    </alternativeName>
</protein>
<feature type="binding site" evidence="5">
    <location>
        <begin position="13"/>
        <end position="18"/>
    </location>
    <ligand>
        <name>ATP</name>
        <dbReference type="ChEBI" id="CHEBI:30616"/>
    </ligand>
</feature>
<feature type="binding site" evidence="5">
    <location>
        <begin position="59"/>
        <end position="61"/>
    </location>
    <ligand>
        <name>AMP</name>
        <dbReference type="ChEBI" id="CHEBI:456215"/>
    </ligand>
</feature>
<keyword evidence="5 7" id="KW-0067">ATP-binding</keyword>
<feature type="binding site" evidence="5">
    <location>
        <position position="137"/>
    </location>
    <ligand>
        <name>AMP</name>
        <dbReference type="ChEBI" id="CHEBI:456215"/>
    </ligand>
</feature>
<dbReference type="GO" id="GO:0005524">
    <property type="term" value="F:ATP binding"/>
    <property type="evidence" value="ECO:0007669"/>
    <property type="project" value="UniProtKB-UniRule"/>
</dbReference>
<feature type="binding site" evidence="5">
    <location>
        <position position="149"/>
    </location>
    <ligand>
        <name>AMP</name>
        <dbReference type="ChEBI" id="CHEBI:456215"/>
    </ligand>
</feature>
<dbReference type="AlphaFoldDB" id="A0A7M2WTX2"/>
<feature type="binding site" evidence="5">
    <location>
        <position position="34"/>
    </location>
    <ligand>
        <name>AMP</name>
        <dbReference type="ChEBI" id="CHEBI:456215"/>
    </ligand>
</feature>
<feature type="binding site" evidence="5">
    <location>
        <position position="131"/>
    </location>
    <ligand>
        <name>ATP</name>
        <dbReference type="ChEBI" id="CHEBI:30616"/>
    </ligand>
</feature>
<comment type="subcellular location">
    <subcellularLocation>
        <location evidence="5 7">Cytoplasm</location>
    </subcellularLocation>
</comment>
<keyword evidence="1 5" id="KW-0808">Transferase</keyword>
<evidence type="ECO:0000256" key="1">
    <source>
        <dbReference type="ARBA" id="ARBA00022679"/>
    </source>
</evidence>
<feature type="binding site" evidence="5">
    <location>
        <position position="176"/>
    </location>
    <ligand>
        <name>ATP</name>
        <dbReference type="ChEBI" id="CHEBI:30616"/>
    </ligand>
</feature>
<dbReference type="RefSeq" id="WP_206291907.1">
    <property type="nucleotide sequence ID" value="NZ_CP063458.1"/>
</dbReference>
<dbReference type="GO" id="GO:0004017">
    <property type="term" value="F:AMP kinase activity"/>
    <property type="evidence" value="ECO:0007669"/>
    <property type="project" value="UniProtKB-UniRule"/>
</dbReference>
<dbReference type="GO" id="GO:0005737">
    <property type="term" value="C:cytoplasm"/>
    <property type="evidence" value="ECO:0007669"/>
    <property type="project" value="UniProtKB-SubCell"/>
</dbReference>
<comment type="caution">
    <text evidence="5">Lacks conserved residue(s) required for the propagation of feature annotation.</text>
</comment>
<dbReference type="Proteomes" id="UP000593765">
    <property type="component" value="Chromosome"/>
</dbReference>
<dbReference type="Pfam" id="PF00406">
    <property type="entry name" value="ADK"/>
    <property type="match status" value="1"/>
</dbReference>
<organism evidence="8 9">
    <name type="scientific">Humisphaera borealis</name>
    <dbReference type="NCBI Taxonomy" id="2807512"/>
    <lineage>
        <taxon>Bacteria</taxon>
        <taxon>Pseudomonadati</taxon>
        <taxon>Planctomycetota</taxon>
        <taxon>Phycisphaerae</taxon>
        <taxon>Tepidisphaerales</taxon>
        <taxon>Tepidisphaeraceae</taxon>
        <taxon>Humisphaera</taxon>
    </lineage>
</organism>
<evidence type="ECO:0000256" key="7">
    <source>
        <dbReference type="RuleBase" id="RU003331"/>
    </source>
</evidence>
<feature type="binding site" evidence="5">
    <location>
        <position position="39"/>
    </location>
    <ligand>
        <name>AMP</name>
        <dbReference type="ChEBI" id="CHEBI:456215"/>
    </ligand>
</feature>
<dbReference type="EC" id="2.7.4.3" evidence="5 7"/>
<accession>A0A7M2WTX2</accession>
<dbReference type="Gene3D" id="3.40.50.300">
    <property type="entry name" value="P-loop containing nucleotide triphosphate hydrolases"/>
    <property type="match status" value="1"/>
</dbReference>
<comment type="function">
    <text evidence="5">Catalyzes the reversible transfer of the terminal phosphate group between ATP and AMP. Plays an important role in cellular energy homeostasis and in adenine nucleotide metabolism.</text>
</comment>
<dbReference type="InterPro" id="IPR000850">
    <property type="entry name" value="Adenylat/UMP-CMP_kin"/>
</dbReference>
<keyword evidence="9" id="KW-1185">Reference proteome</keyword>
<keyword evidence="2 5" id="KW-0545">Nucleotide biosynthesis</keyword>
<proteinExistence type="inferred from homology"/>
<keyword evidence="4 5" id="KW-0418">Kinase</keyword>
<feature type="binding site" evidence="5">
    <location>
        <position position="101"/>
    </location>
    <ligand>
        <name>AMP</name>
        <dbReference type="ChEBI" id="CHEBI:456215"/>
    </ligand>
</feature>
<evidence type="ECO:0000256" key="6">
    <source>
        <dbReference type="RuleBase" id="RU003330"/>
    </source>
</evidence>
<evidence type="ECO:0000256" key="3">
    <source>
        <dbReference type="ARBA" id="ARBA00022741"/>
    </source>
</evidence>
<dbReference type="KEGG" id="hbs:IPV69_22140"/>
<comment type="pathway">
    <text evidence="5">Purine metabolism; AMP biosynthesis via salvage pathway; AMP from ADP: step 1/1.</text>
</comment>
<comment type="similarity">
    <text evidence="5 6">Belongs to the adenylate kinase family.</text>
</comment>
<dbReference type="SUPFAM" id="SSF52540">
    <property type="entry name" value="P-loop containing nucleoside triphosphate hydrolases"/>
    <property type="match status" value="1"/>
</dbReference>
<keyword evidence="3 5" id="KW-0547">Nucleotide-binding</keyword>
<comment type="domain">
    <text evidence="5">Consists of three domains, a large central CORE domain and two small peripheral domains, NMPbind and LID, which undergo movements during catalysis. The LID domain closes over the site of phosphoryl transfer upon ATP binding. Assembling and dissambling the active center during each catalytic cycle provides an effective means to prevent ATP hydrolysis.</text>
</comment>
<dbReference type="HAMAP" id="MF_00235">
    <property type="entry name" value="Adenylate_kinase_Adk"/>
    <property type="match status" value="1"/>
</dbReference>
<gene>
    <name evidence="5" type="primary">adk</name>
    <name evidence="8" type="ORF">IPV69_22140</name>
</gene>
<keyword evidence="5" id="KW-0963">Cytoplasm</keyword>
<sequence length="211" mass="24330">MRYRTILLFGAPGSGKGTQGQIIGSIPGFQHSSTGDIFRSLDLHTEMGRKFWEYSSRGQLVPDELTIQLWKQYIKGLEYINQFHPESEFLVLDGLPRNVHQKVLLEDVIDVQAIVYLRAERDKMVERLRRRALKENRFDDASDEVINKRMDVFGRETRPVLDLYPQELIHRIDATMSQIRILSEIVTRVLVPLKEAVERPADESLASLQGP</sequence>
<dbReference type="EMBL" id="CP063458">
    <property type="protein sequence ID" value="QOV88899.1"/>
    <property type="molecule type" value="Genomic_DNA"/>
</dbReference>
<dbReference type="InterPro" id="IPR027417">
    <property type="entry name" value="P-loop_NTPase"/>
</dbReference>
<evidence type="ECO:0000256" key="2">
    <source>
        <dbReference type="ARBA" id="ARBA00022727"/>
    </source>
</evidence>
<evidence type="ECO:0000256" key="4">
    <source>
        <dbReference type="ARBA" id="ARBA00022777"/>
    </source>
</evidence>
<dbReference type="UniPathway" id="UPA00588">
    <property type="reaction ID" value="UER00649"/>
</dbReference>
<evidence type="ECO:0000313" key="9">
    <source>
        <dbReference type="Proteomes" id="UP000593765"/>
    </source>
</evidence>
<reference evidence="8 9" key="1">
    <citation type="submission" date="2020-10" db="EMBL/GenBank/DDBJ databases">
        <title>Wide distribution of Phycisphaera-like planctomycetes from WD2101 soil group in peatlands and genome analysis of the first cultivated representative.</title>
        <authorList>
            <person name="Dedysh S.N."/>
            <person name="Beletsky A.V."/>
            <person name="Ivanova A."/>
            <person name="Kulichevskaya I.S."/>
            <person name="Suzina N.E."/>
            <person name="Philippov D.A."/>
            <person name="Rakitin A.L."/>
            <person name="Mardanov A.V."/>
            <person name="Ravin N.V."/>
        </authorList>
    </citation>
    <scope>NUCLEOTIDE SEQUENCE [LARGE SCALE GENOMIC DNA]</scope>
    <source>
        <strain evidence="8 9">M1803</strain>
    </source>
</reference>
<comment type="subunit">
    <text evidence="5 7">Monomer.</text>
</comment>
<evidence type="ECO:0000256" key="5">
    <source>
        <dbReference type="HAMAP-Rule" id="MF_00235"/>
    </source>
</evidence>
<dbReference type="PRINTS" id="PR00094">
    <property type="entry name" value="ADENYLTKNASE"/>
</dbReference>
<dbReference type="GO" id="GO:0044209">
    <property type="term" value="P:AMP salvage"/>
    <property type="evidence" value="ECO:0007669"/>
    <property type="project" value="UniProtKB-UniRule"/>
</dbReference>
<dbReference type="PANTHER" id="PTHR23359">
    <property type="entry name" value="NUCLEOTIDE KINASE"/>
    <property type="match status" value="1"/>
</dbReference>
<name>A0A7M2WTX2_9BACT</name>
<evidence type="ECO:0000313" key="8">
    <source>
        <dbReference type="EMBL" id="QOV88899.1"/>
    </source>
</evidence>
<dbReference type="CDD" id="cd01428">
    <property type="entry name" value="ADK"/>
    <property type="match status" value="1"/>
</dbReference>